<accession>A0AAD7NIS0</accession>
<protein>
    <submittedName>
        <fullName evidence="2">Uncharacterized protein</fullName>
    </submittedName>
</protein>
<dbReference type="AlphaFoldDB" id="A0AAD7NIS0"/>
<keyword evidence="1" id="KW-0812">Transmembrane</keyword>
<organism evidence="2 3">
    <name type="scientific">Mycena metata</name>
    <dbReference type="NCBI Taxonomy" id="1033252"/>
    <lineage>
        <taxon>Eukaryota</taxon>
        <taxon>Fungi</taxon>
        <taxon>Dikarya</taxon>
        <taxon>Basidiomycota</taxon>
        <taxon>Agaricomycotina</taxon>
        <taxon>Agaricomycetes</taxon>
        <taxon>Agaricomycetidae</taxon>
        <taxon>Agaricales</taxon>
        <taxon>Marasmiineae</taxon>
        <taxon>Mycenaceae</taxon>
        <taxon>Mycena</taxon>
    </lineage>
</organism>
<name>A0AAD7NIS0_9AGAR</name>
<keyword evidence="1" id="KW-1133">Transmembrane helix</keyword>
<dbReference type="Proteomes" id="UP001215598">
    <property type="component" value="Unassembled WGS sequence"/>
</dbReference>
<dbReference type="EMBL" id="JARKIB010000033">
    <property type="protein sequence ID" value="KAJ7762205.1"/>
    <property type="molecule type" value="Genomic_DNA"/>
</dbReference>
<proteinExistence type="predicted"/>
<keyword evidence="1" id="KW-0472">Membrane</keyword>
<feature type="transmembrane region" description="Helical" evidence="1">
    <location>
        <begin position="134"/>
        <end position="155"/>
    </location>
</feature>
<reference evidence="2" key="1">
    <citation type="submission" date="2023-03" db="EMBL/GenBank/DDBJ databases">
        <title>Massive genome expansion in bonnet fungi (Mycena s.s.) driven by repeated elements and novel gene families across ecological guilds.</title>
        <authorList>
            <consortium name="Lawrence Berkeley National Laboratory"/>
            <person name="Harder C.B."/>
            <person name="Miyauchi S."/>
            <person name="Viragh M."/>
            <person name="Kuo A."/>
            <person name="Thoen E."/>
            <person name="Andreopoulos B."/>
            <person name="Lu D."/>
            <person name="Skrede I."/>
            <person name="Drula E."/>
            <person name="Henrissat B."/>
            <person name="Morin E."/>
            <person name="Kohler A."/>
            <person name="Barry K."/>
            <person name="LaButti K."/>
            <person name="Morin E."/>
            <person name="Salamov A."/>
            <person name="Lipzen A."/>
            <person name="Mereny Z."/>
            <person name="Hegedus B."/>
            <person name="Baldrian P."/>
            <person name="Stursova M."/>
            <person name="Weitz H."/>
            <person name="Taylor A."/>
            <person name="Grigoriev I.V."/>
            <person name="Nagy L.G."/>
            <person name="Martin F."/>
            <person name="Kauserud H."/>
        </authorList>
    </citation>
    <scope>NUCLEOTIDE SEQUENCE</scope>
    <source>
        <strain evidence="2">CBHHK182m</strain>
    </source>
</reference>
<gene>
    <name evidence="2" type="ORF">B0H16DRAFT_1688300</name>
</gene>
<keyword evidence="3" id="KW-1185">Reference proteome</keyword>
<comment type="caution">
    <text evidence="2">The sequence shown here is derived from an EMBL/GenBank/DDBJ whole genome shotgun (WGS) entry which is preliminary data.</text>
</comment>
<evidence type="ECO:0000313" key="2">
    <source>
        <dbReference type="EMBL" id="KAJ7762205.1"/>
    </source>
</evidence>
<feature type="transmembrane region" description="Helical" evidence="1">
    <location>
        <begin position="20"/>
        <end position="42"/>
    </location>
</feature>
<evidence type="ECO:0000256" key="1">
    <source>
        <dbReference type="SAM" id="Phobius"/>
    </source>
</evidence>
<sequence length="163" mass="18627">MDRRAPNTARPAAGASWFSLARLVVLLQGLIPLLWFLGWFLLDGMDRDIGGFGLEVESGIWFWLNELLRWIANRDGKENQWRRFEGLYNALDGALVAPYHSPYIIRTLTRWPSKLNCWIATCVYFTWSPELARVGLLVVCGVIGWITTFTHAHYLRASAAMLV</sequence>
<evidence type="ECO:0000313" key="3">
    <source>
        <dbReference type="Proteomes" id="UP001215598"/>
    </source>
</evidence>